<keyword evidence="8" id="KW-0464">Manganese</keyword>
<comment type="cofactor">
    <cofactor evidence="2">
        <name>Mg(2+)</name>
        <dbReference type="ChEBI" id="CHEBI:18420"/>
    </cofactor>
</comment>
<dbReference type="GO" id="GO:0046872">
    <property type="term" value="F:metal ion binding"/>
    <property type="evidence" value="ECO:0007669"/>
    <property type="project" value="UniProtKB-KW"/>
</dbReference>
<dbReference type="CDD" id="cd00143">
    <property type="entry name" value="PP2Cc"/>
    <property type="match status" value="1"/>
</dbReference>
<reference evidence="11" key="2">
    <citation type="journal article" date="2024" name="Plant">
        <title>Genomic evolution and insights into agronomic trait innovations of Sesamum species.</title>
        <authorList>
            <person name="Miao H."/>
            <person name="Wang L."/>
            <person name="Qu L."/>
            <person name="Liu H."/>
            <person name="Sun Y."/>
            <person name="Le M."/>
            <person name="Wang Q."/>
            <person name="Wei S."/>
            <person name="Zheng Y."/>
            <person name="Lin W."/>
            <person name="Duan Y."/>
            <person name="Cao H."/>
            <person name="Xiong S."/>
            <person name="Wang X."/>
            <person name="Wei L."/>
            <person name="Li C."/>
            <person name="Ma Q."/>
            <person name="Ju M."/>
            <person name="Zhao R."/>
            <person name="Li G."/>
            <person name="Mu C."/>
            <person name="Tian Q."/>
            <person name="Mei H."/>
            <person name="Zhang T."/>
            <person name="Gao T."/>
            <person name="Zhang H."/>
        </authorList>
    </citation>
    <scope>NUCLEOTIDE SEQUENCE</scope>
    <source>
        <strain evidence="11">KEN8</strain>
    </source>
</reference>
<gene>
    <name evidence="11" type="ORF">Scaly_2786400</name>
</gene>
<name>A0AAW2IWK3_9LAMI</name>
<comment type="caution">
    <text evidence="11">The sequence shown here is derived from an EMBL/GenBank/DDBJ whole genome shotgun (WGS) entry which is preliminary data.</text>
</comment>
<keyword evidence="6" id="KW-0460">Magnesium</keyword>
<evidence type="ECO:0000259" key="10">
    <source>
        <dbReference type="PROSITE" id="PS51746"/>
    </source>
</evidence>
<sequence>MGAMHGKCCCKCSTSSDGDDKEEPRGVYTGQNTHILANLSLDFVDVPSHRFRLGYTVLTQRGYYPESPDKENQDSYCIRTNIQGNPNVHFFGVFDGHGLFGTQCSNFVKDRLIEILSTDAALVDDPVNAYSAAFLATNDELHNSEIDDSMSGTTAITALVIGDKLYVANVGDSRAVLAVNEGDPGIQSWGDEETDGNDPPRLWVQDGMYPGTAFTRSVGDSMAERIGVIADPEVSTVQLTSSHPFFVVASDGVFEFLSSQTVVDMVNKYADPRDACSAIAAQSYKLWLEHENRTDDITIIIVQIKDLTNV</sequence>
<evidence type="ECO:0000256" key="7">
    <source>
        <dbReference type="ARBA" id="ARBA00022912"/>
    </source>
</evidence>
<dbReference type="InterPro" id="IPR000222">
    <property type="entry name" value="PP2C_BS"/>
</dbReference>
<dbReference type="PROSITE" id="PS01032">
    <property type="entry name" value="PPM_1"/>
    <property type="match status" value="1"/>
</dbReference>
<evidence type="ECO:0000256" key="4">
    <source>
        <dbReference type="ARBA" id="ARBA00022723"/>
    </source>
</evidence>
<evidence type="ECO:0000256" key="3">
    <source>
        <dbReference type="ARBA" id="ARBA00013081"/>
    </source>
</evidence>
<dbReference type="PANTHER" id="PTHR47992">
    <property type="entry name" value="PROTEIN PHOSPHATASE"/>
    <property type="match status" value="1"/>
</dbReference>
<dbReference type="GO" id="GO:0004722">
    <property type="term" value="F:protein serine/threonine phosphatase activity"/>
    <property type="evidence" value="ECO:0007669"/>
    <property type="project" value="UniProtKB-EC"/>
</dbReference>
<keyword evidence="4" id="KW-0479">Metal-binding</keyword>
<keyword evidence="7 9" id="KW-0904">Protein phosphatase</keyword>
<dbReference type="Gene3D" id="3.60.40.10">
    <property type="entry name" value="PPM-type phosphatase domain"/>
    <property type="match status" value="1"/>
</dbReference>
<protein>
    <recommendedName>
        <fullName evidence="3">protein-serine/threonine phosphatase</fullName>
        <ecNumber evidence="3">3.1.3.16</ecNumber>
    </recommendedName>
</protein>
<dbReference type="Pfam" id="PF00481">
    <property type="entry name" value="PP2C"/>
    <property type="match status" value="2"/>
</dbReference>
<dbReference type="EMBL" id="JACGWM010001864">
    <property type="protein sequence ID" value="KAL0286644.1"/>
    <property type="molecule type" value="Genomic_DNA"/>
</dbReference>
<dbReference type="AlphaFoldDB" id="A0AAW2IWK3"/>
<evidence type="ECO:0000256" key="1">
    <source>
        <dbReference type="ARBA" id="ARBA00001936"/>
    </source>
</evidence>
<dbReference type="InterPro" id="IPR001932">
    <property type="entry name" value="PPM-type_phosphatase-like_dom"/>
</dbReference>
<comment type="cofactor">
    <cofactor evidence="1">
        <name>Mn(2+)</name>
        <dbReference type="ChEBI" id="CHEBI:29035"/>
    </cofactor>
</comment>
<evidence type="ECO:0000256" key="2">
    <source>
        <dbReference type="ARBA" id="ARBA00001946"/>
    </source>
</evidence>
<feature type="domain" description="PPM-type phosphatase" evidence="10">
    <location>
        <begin position="54"/>
        <end position="304"/>
    </location>
</feature>
<evidence type="ECO:0000256" key="6">
    <source>
        <dbReference type="ARBA" id="ARBA00022842"/>
    </source>
</evidence>
<dbReference type="InterPro" id="IPR036457">
    <property type="entry name" value="PPM-type-like_dom_sf"/>
</dbReference>
<dbReference type="InterPro" id="IPR015655">
    <property type="entry name" value="PP2C"/>
</dbReference>
<evidence type="ECO:0000256" key="8">
    <source>
        <dbReference type="ARBA" id="ARBA00023211"/>
    </source>
</evidence>
<dbReference type="EC" id="3.1.3.16" evidence="3"/>
<proteinExistence type="inferred from homology"/>
<dbReference type="SMART" id="SM00332">
    <property type="entry name" value="PP2Cc"/>
    <property type="match status" value="1"/>
</dbReference>
<evidence type="ECO:0000256" key="5">
    <source>
        <dbReference type="ARBA" id="ARBA00022801"/>
    </source>
</evidence>
<dbReference type="PROSITE" id="PS51746">
    <property type="entry name" value="PPM_2"/>
    <property type="match status" value="1"/>
</dbReference>
<comment type="similarity">
    <text evidence="9">Belongs to the PP2C family.</text>
</comment>
<accession>A0AAW2IWK3</accession>
<evidence type="ECO:0000256" key="9">
    <source>
        <dbReference type="RuleBase" id="RU003465"/>
    </source>
</evidence>
<organism evidence="11">
    <name type="scientific">Sesamum calycinum</name>
    <dbReference type="NCBI Taxonomy" id="2727403"/>
    <lineage>
        <taxon>Eukaryota</taxon>
        <taxon>Viridiplantae</taxon>
        <taxon>Streptophyta</taxon>
        <taxon>Embryophyta</taxon>
        <taxon>Tracheophyta</taxon>
        <taxon>Spermatophyta</taxon>
        <taxon>Magnoliopsida</taxon>
        <taxon>eudicotyledons</taxon>
        <taxon>Gunneridae</taxon>
        <taxon>Pentapetalae</taxon>
        <taxon>asterids</taxon>
        <taxon>lamiids</taxon>
        <taxon>Lamiales</taxon>
        <taxon>Pedaliaceae</taxon>
        <taxon>Sesamum</taxon>
    </lineage>
</organism>
<keyword evidence="5 9" id="KW-0378">Hydrolase</keyword>
<evidence type="ECO:0000313" key="11">
    <source>
        <dbReference type="EMBL" id="KAL0286644.1"/>
    </source>
</evidence>
<reference evidence="11" key="1">
    <citation type="submission" date="2020-06" db="EMBL/GenBank/DDBJ databases">
        <authorList>
            <person name="Li T."/>
            <person name="Hu X."/>
            <person name="Zhang T."/>
            <person name="Song X."/>
            <person name="Zhang H."/>
            <person name="Dai N."/>
            <person name="Sheng W."/>
            <person name="Hou X."/>
            <person name="Wei L."/>
        </authorList>
    </citation>
    <scope>NUCLEOTIDE SEQUENCE</scope>
    <source>
        <strain evidence="11">KEN8</strain>
        <tissue evidence="11">Leaf</tissue>
    </source>
</reference>
<dbReference type="SUPFAM" id="SSF81606">
    <property type="entry name" value="PP2C-like"/>
    <property type="match status" value="1"/>
</dbReference>